<dbReference type="Gene3D" id="3.90.550.10">
    <property type="entry name" value="Spore Coat Polysaccharide Biosynthesis Protein SpsA, Chain A"/>
    <property type="match status" value="1"/>
</dbReference>
<organism evidence="2 3">
    <name type="scientific">Actinoplanes phage phiAsp2</name>
    <dbReference type="NCBI Taxonomy" id="279303"/>
    <lineage>
        <taxon>Viruses</taxon>
        <taxon>Duplodnaviria</taxon>
        <taxon>Heunggongvirae</taxon>
        <taxon>Uroviricota</taxon>
        <taxon>Caudoviricetes</taxon>
        <taxon>Aspduovirus</taxon>
        <taxon>Aspduovirus Asp2</taxon>
    </lineage>
</organism>
<evidence type="ECO:0000259" key="1">
    <source>
        <dbReference type="Pfam" id="PF00535"/>
    </source>
</evidence>
<dbReference type="InterPro" id="IPR001173">
    <property type="entry name" value="Glyco_trans_2-like"/>
</dbReference>
<evidence type="ECO:0000313" key="3">
    <source>
        <dbReference type="Proteomes" id="UP000001245"/>
    </source>
</evidence>
<dbReference type="EMBL" id="AY576796">
    <property type="protein sequence ID" value="AAT36781.1"/>
    <property type="molecule type" value="Genomic_DNA"/>
</dbReference>
<dbReference type="Proteomes" id="UP000001245">
    <property type="component" value="Segment"/>
</dbReference>
<dbReference type="SUPFAM" id="SSF53448">
    <property type="entry name" value="Nucleotide-diphospho-sugar transferases"/>
    <property type="match status" value="1"/>
</dbReference>
<dbReference type="CDD" id="cd00761">
    <property type="entry name" value="Glyco_tranf_GTA_type"/>
    <property type="match status" value="1"/>
</dbReference>
<dbReference type="InterPro" id="IPR029044">
    <property type="entry name" value="Nucleotide-diphossugar_trans"/>
</dbReference>
<dbReference type="GeneID" id="2846135"/>
<dbReference type="KEGG" id="vg:2846135"/>
<name>Q6J7Z8_9CAUD</name>
<evidence type="ECO:0000313" key="2">
    <source>
        <dbReference type="EMBL" id="AAT36781.1"/>
    </source>
</evidence>
<gene>
    <name evidence="2" type="primary">pas33</name>
</gene>
<reference evidence="2 3" key="1">
    <citation type="journal article" date="2004" name="Virus Genes">
        <title>The genome of phiAsp2, an actinoplanes infecting phage.</title>
        <authorList>
            <person name="Jarling M."/>
            <person name="Bartkowiak K."/>
            <person name="Pape H."/>
            <person name="Meinhardt F."/>
        </authorList>
    </citation>
    <scope>NUCLEOTIDE SEQUENCE</scope>
</reference>
<proteinExistence type="predicted"/>
<protein>
    <submittedName>
        <fullName evidence="2">Pas33</fullName>
    </submittedName>
</protein>
<dbReference type="RefSeq" id="YP_024819.1">
    <property type="nucleotide sequence ID" value="NC_005885.1"/>
</dbReference>
<feature type="domain" description="Glycosyltransferase 2-like" evidence="1">
    <location>
        <begin position="64"/>
        <end position="143"/>
    </location>
</feature>
<accession>Q6J7Z8</accession>
<keyword evidence="3" id="KW-1185">Reference proteome</keyword>
<dbReference type="CAZy" id="GT2">
    <property type="family name" value="Glycosyltransferase Family 2"/>
</dbReference>
<sequence>MTAAPTWSILVPTLGERRPLFERLMAGLLPQLDPYAGRVRVIGWHNDGSPSLPKIRQAMVLGTETDYLSFVDDDDLVSPDYVARIVAALDDRPDYVGFQVQCYSDGAPTAVAYHSLEFKRWRNFAGRHERDISHINPIRTRIARRVDFTVTRAGGAEDRAWADQLRSRRLLTSQVVVPHILYHYLYVPKGSRWQKPRAIVPGARSALASPFFSWSRDA</sequence>
<dbReference type="Pfam" id="PF00535">
    <property type="entry name" value="Glycos_transf_2"/>
    <property type="match status" value="1"/>
</dbReference>